<dbReference type="GO" id="GO:0000139">
    <property type="term" value="C:Golgi membrane"/>
    <property type="evidence" value="ECO:0007669"/>
    <property type="project" value="TreeGrafter"/>
</dbReference>
<dbReference type="GO" id="GO:0006888">
    <property type="term" value="P:endoplasmic reticulum to Golgi vesicle-mediated transport"/>
    <property type="evidence" value="ECO:0007669"/>
    <property type="project" value="TreeGrafter"/>
</dbReference>
<evidence type="ECO:0000256" key="3">
    <source>
        <dbReference type="ARBA" id="ARBA00022729"/>
    </source>
</evidence>
<feature type="region of interest" description="Disordered" evidence="6">
    <location>
        <begin position="267"/>
        <end position="292"/>
    </location>
</feature>
<dbReference type="InterPro" id="IPR005052">
    <property type="entry name" value="Lectin_leg"/>
</dbReference>
<evidence type="ECO:0000256" key="6">
    <source>
        <dbReference type="SAM" id="MobiDB-lite"/>
    </source>
</evidence>
<keyword evidence="3 7" id="KW-0732">Signal</keyword>
<dbReference type="AlphaFoldDB" id="G0UX35"/>
<dbReference type="PANTHER" id="PTHR12223:SF28">
    <property type="entry name" value="LECTIN, MANNOSE BINDING 1 LIKE"/>
    <property type="match status" value="1"/>
</dbReference>
<feature type="domain" description="L-type lectin-like" evidence="8">
    <location>
        <begin position="29"/>
        <end position="261"/>
    </location>
</feature>
<comment type="subcellular location">
    <subcellularLocation>
        <location evidence="1">Membrane</location>
        <topology evidence="1">Single-pass type I membrane protein</topology>
    </subcellularLocation>
</comment>
<dbReference type="VEuPathDB" id="TriTrypDB:TcIL3000_10_7260"/>
<dbReference type="PROSITE" id="PS51257">
    <property type="entry name" value="PROKAR_LIPOPROTEIN"/>
    <property type="match status" value="1"/>
</dbReference>
<keyword evidence="5" id="KW-0472">Membrane</keyword>
<dbReference type="InterPro" id="IPR013320">
    <property type="entry name" value="ConA-like_dom_sf"/>
</dbReference>
<evidence type="ECO:0000256" key="1">
    <source>
        <dbReference type="ARBA" id="ARBA00004479"/>
    </source>
</evidence>
<dbReference type="PROSITE" id="PS51328">
    <property type="entry name" value="L_LECTIN_LIKE"/>
    <property type="match status" value="1"/>
</dbReference>
<reference evidence="9" key="1">
    <citation type="journal article" date="2012" name="Proc. Natl. Acad. Sci. U.S.A.">
        <title>Antigenic diversity is generated by distinct evolutionary mechanisms in African trypanosome species.</title>
        <authorList>
            <person name="Jackson A.P."/>
            <person name="Berry A."/>
            <person name="Aslett M."/>
            <person name="Allison H.C."/>
            <person name="Burton P."/>
            <person name="Vavrova-Anderson J."/>
            <person name="Brown R."/>
            <person name="Browne H."/>
            <person name="Corton N."/>
            <person name="Hauser H."/>
            <person name="Gamble J."/>
            <person name="Gilderthorp R."/>
            <person name="Marcello L."/>
            <person name="McQuillan J."/>
            <person name="Otto T.D."/>
            <person name="Quail M.A."/>
            <person name="Sanders M.J."/>
            <person name="van Tonder A."/>
            <person name="Ginger M.L."/>
            <person name="Field M.C."/>
            <person name="Barry J.D."/>
            <person name="Hertz-Fowler C."/>
            <person name="Berriman M."/>
        </authorList>
    </citation>
    <scope>NUCLEOTIDE SEQUENCE</scope>
    <source>
        <strain evidence="9">IL3000</strain>
    </source>
</reference>
<dbReference type="Pfam" id="PF03388">
    <property type="entry name" value="Lectin_leg-like"/>
    <property type="match status" value="1"/>
</dbReference>
<dbReference type="EMBL" id="HE575323">
    <property type="protein sequence ID" value="CCC93952.1"/>
    <property type="molecule type" value="Genomic_DNA"/>
</dbReference>
<sequence>MPPPSLRTTLLLLLLGSCAAEWVHGGPGTDYIQVHSVFPPILKNFWNNGMRFWSFGLNTIVTDNYIRLTDDRPNTSGYLWNRHANQMEAFELNVTLLLQHGNRVGSLDAGVSGIGIWYTTSDRFNRNETRFFGFQPTFSGVGIVMTNVGEISLVVNDGNTSMTANLLKEKRHGFCRVRLSGNKLLTLILQYTNSSLRVLYALHPVKEGTKDSFLRSSAPVVPCVTGPTLPLDKKCYFGVTATNLERSRVTHQVQSVVMTPLVDLERHTEEENMAAQPRLFREDENNLEDMSD</sequence>
<dbReference type="GO" id="GO:0005793">
    <property type="term" value="C:endoplasmic reticulum-Golgi intermediate compartment"/>
    <property type="evidence" value="ECO:0007669"/>
    <property type="project" value="TreeGrafter"/>
</dbReference>
<dbReference type="GO" id="GO:0030134">
    <property type="term" value="C:COPII-coated ER to Golgi transport vesicle"/>
    <property type="evidence" value="ECO:0007669"/>
    <property type="project" value="TreeGrafter"/>
</dbReference>
<feature type="signal peptide" evidence="7">
    <location>
        <begin position="1"/>
        <end position="20"/>
    </location>
</feature>
<dbReference type="InterPro" id="IPR051136">
    <property type="entry name" value="Intracellular_Lectin-GPT"/>
</dbReference>
<keyword evidence="9" id="KW-0430">Lectin</keyword>
<evidence type="ECO:0000256" key="5">
    <source>
        <dbReference type="ARBA" id="ARBA00023136"/>
    </source>
</evidence>
<evidence type="ECO:0000259" key="8">
    <source>
        <dbReference type="PROSITE" id="PS51328"/>
    </source>
</evidence>
<organism evidence="9">
    <name type="scientific">Trypanosoma congolense (strain IL3000)</name>
    <dbReference type="NCBI Taxonomy" id="1068625"/>
    <lineage>
        <taxon>Eukaryota</taxon>
        <taxon>Discoba</taxon>
        <taxon>Euglenozoa</taxon>
        <taxon>Kinetoplastea</taxon>
        <taxon>Metakinetoplastina</taxon>
        <taxon>Trypanosomatida</taxon>
        <taxon>Trypanosomatidae</taxon>
        <taxon>Trypanosoma</taxon>
        <taxon>Nannomonas</taxon>
    </lineage>
</organism>
<keyword evidence="2" id="KW-0812">Transmembrane</keyword>
<dbReference type="SUPFAM" id="SSF49899">
    <property type="entry name" value="Concanavalin A-like lectins/glucanases"/>
    <property type="match status" value="1"/>
</dbReference>
<accession>G0UX35</accession>
<dbReference type="GO" id="GO:0005789">
    <property type="term" value="C:endoplasmic reticulum membrane"/>
    <property type="evidence" value="ECO:0007669"/>
    <property type="project" value="TreeGrafter"/>
</dbReference>
<name>G0UX35_TRYCI</name>
<gene>
    <name evidence="9" type="ORF">TCIL3000_10_7260</name>
</gene>
<dbReference type="GO" id="GO:0005537">
    <property type="term" value="F:D-mannose binding"/>
    <property type="evidence" value="ECO:0007669"/>
    <property type="project" value="TreeGrafter"/>
</dbReference>
<evidence type="ECO:0000256" key="4">
    <source>
        <dbReference type="ARBA" id="ARBA00022989"/>
    </source>
</evidence>
<feature type="chain" id="PRO_5003410796" evidence="7">
    <location>
        <begin position="21"/>
        <end position="292"/>
    </location>
</feature>
<evidence type="ECO:0000313" key="9">
    <source>
        <dbReference type="EMBL" id="CCC93952.1"/>
    </source>
</evidence>
<proteinExistence type="predicted"/>
<dbReference type="CDD" id="cd07308">
    <property type="entry name" value="lectin_leg-like"/>
    <property type="match status" value="1"/>
</dbReference>
<keyword evidence="4" id="KW-1133">Transmembrane helix</keyword>
<dbReference type="Gene3D" id="2.60.120.200">
    <property type="match status" value="1"/>
</dbReference>
<evidence type="ECO:0000256" key="2">
    <source>
        <dbReference type="ARBA" id="ARBA00022692"/>
    </source>
</evidence>
<protein>
    <submittedName>
        <fullName evidence="9">Putative legume-like lectin</fullName>
    </submittedName>
</protein>
<dbReference type="PANTHER" id="PTHR12223">
    <property type="entry name" value="VESICULAR MANNOSE-BINDING LECTIN"/>
    <property type="match status" value="1"/>
</dbReference>
<evidence type="ECO:0000256" key="7">
    <source>
        <dbReference type="SAM" id="SignalP"/>
    </source>
</evidence>